<dbReference type="PROSITE" id="PS51384">
    <property type="entry name" value="FAD_FR"/>
    <property type="match status" value="1"/>
</dbReference>
<evidence type="ECO:0000256" key="12">
    <source>
        <dbReference type="ARBA" id="ARBA00023004"/>
    </source>
</evidence>
<dbReference type="OrthoDB" id="3773072at2759"/>
<dbReference type="Gene3D" id="3.40.50.80">
    <property type="entry name" value="Nucleotide-binding domain of ferredoxin-NADP reductase (FNR) module"/>
    <property type="match status" value="1"/>
</dbReference>
<evidence type="ECO:0000313" key="18">
    <source>
        <dbReference type="EMBL" id="RYO27759.1"/>
    </source>
</evidence>
<dbReference type="Pfam" id="PF00175">
    <property type="entry name" value="NAD_binding_1"/>
    <property type="match status" value="1"/>
</dbReference>
<dbReference type="PANTHER" id="PTHR19384">
    <property type="entry name" value="NITRIC OXIDE SYNTHASE-RELATED"/>
    <property type="match status" value="1"/>
</dbReference>
<dbReference type="EMBL" id="PEJP01000090">
    <property type="protein sequence ID" value="RYO27759.1"/>
    <property type="molecule type" value="Genomic_DNA"/>
</dbReference>
<keyword evidence="7 14" id="KW-0479">Metal-binding</keyword>
<feature type="binding site" description="axial binding residue" evidence="15">
    <location>
        <position position="424"/>
    </location>
    <ligand>
        <name>heme</name>
        <dbReference type="ChEBI" id="CHEBI:30413"/>
    </ligand>
    <ligandPart>
        <name>Fe</name>
        <dbReference type="ChEBI" id="CHEBI:18248"/>
    </ligandPart>
</feature>
<evidence type="ECO:0000256" key="8">
    <source>
        <dbReference type="ARBA" id="ARBA00022827"/>
    </source>
</evidence>
<dbReference type="InterPro" id="IPR017972">
    <property type="entry name" value="Cyt_P450_CS"/>
</dbReference>
<dbReference type="InterPro" id="IPR002401">
    <property type="entry name" value="Cyt_P450_E_grp-I"/>
</dbReference>
<dbReference type="PIRSF" id="PIRSF000209">
    <property type="entry name" value="Bifunctional_P450_P450R"/>
    <property type="match status" value="1"/>
</dbReference>
<dbReference type="InterPro" id="IPR001128">
    <property type="entry name" value="Cyt_P450"/>
</dbReference>
<comment type="cofactor">
    <cofactor evidence="1 14 15">
        <name>heme</name>
        <dbReference type="ChEBI" id="CHEBI:30413"/>
    </cofactor>
</comment>
<evidence type="ECO:0000256" key="10">
    <source>
        <dbReference type="ARBA" id="ARBA00022982"/>
    </source>
</evidence>
<dbReference type="InterPro" id="IPR008254">
    <property type="entry name" value="Flavodoxin/NO_synth"/>
</dbReference>
<evidence type="ECO:0000256" key="4">
    <source>
        <dbReference type="ARBA" id="ARBA00022617"/>
    </source>
</evidence>
<evidence type="ECO:0000256" key="13">
    <source>
        <dbReference type="ARBA" id="ARBA00023033"/>
    </source>
</evidence>
<dbReference type="Gene3D" id="3.40.50.360">
    <property type="match status" value="1"/>
</dbReference>
<dbReference type="SUPFAM" id="SSF52343">
    <property type="entry name" value="Ferredoxin reductase-like, C-terminal NADP-linked domain"/>
    <property type="match status" value="1"/>
</dbReference>
<evidence type="ECO:0000256" key="5">
    <source>
        <dbReference type="ARBA" id="ARBA00022630"/>
    </source>
</evidence>
<proteinExistence type="inferred from homology"/>
<dbReference type="GO" id="GO:0010181">
    <property type="term" value="F:FMN binding"/>
    <property type="evidence" value="ECO:0007669"/>
    <property type="project" value="UniProtKB-UniRule"/>
</dbReference>
<evidence type="ECO:0000256" key="2">
    <source>
        <dbReference type="ARBA" id="ARBA00010018"/>
    </source>
</evidence>
<accession>A0A4Q4PXW3</accession>
<dbReference type="Gene3D" id="2.40.30.10">
    <property type="entry name" value="Translation factors"/>
    <property type="match status" value="1"/>
</dbReference>
<evidence type="ECO:0000256" key="9">
    <source>
        <dbReference type="ARBA" id="ARBA00022857"/>
    </source>
</evidence>
<dbReference type="SUPFAM" id="SSF48264">
    <property type="entry name" value="Cytochrome P450"/>
    <property type="match status" value="1"/>
</dbReference>
<dbReference type="InterPro" id="IPR023206">
    <property type="entry name" value="Bifunctional_P450_P450_red"/>
</dbReference>
<keyword evidence="12 14" id="KW-0408">Iron</keyword>
<keyword evidence="4 14" id="KW-0349">Heme</keyword>
<comment type="similarity">
    <text evidence="2 14">In the N-terminal section; belongs to the cytochrome P450 family.</text>
</comment>
<comment type="catalytic activity">
    <reaction evidence="14">
        <text>an organic molecule + reduced [NADPH--hemoprotein reductase] + O2 = an alcohol + oxidized [NADPH--hemoprotein reductase] + H2O + H(+)</text>
        <dbReference type="Rhea" id="RHEA:17149"/>
        <dbReference type="Rhea" id="RHEA-COMP:11964"/>
        <dbReference type="Rhea" id="RHEA-COMP:11965"/>
        <dbReference type="ChEBI" id="CHEBI:15377"/>
        <dbReference type="ChEBI" id="CHEBI:15378"/>
        <dbReference type="ChEBI" id="CHEBI:15379"/>
        <dbReference type="ChEBI" id="CHEBI:30879"/>
        <dbReference type="ChEBI" id="CHEBI:57618"/>
        <dbReference type="ChEBI" id="CHEBI:58210"/>
        <dbReference type="ChEBI" id="CHEBI:142491"/>
        <dbReference type="EC" id="1.14.14.1"/>
    </reaction>
</comment>
<dbReference type="InterPro" id="IPR017927">
    <property type="entry name" value="FAD-bd_FR_type"/>
</dbReference>
<dbReference type="FunFam" id="1.10.630.10:FF:000040">
    <property type="entry name" value="Bifunctional cytochrome P450/NADPH--P450 reductase"/>
    <property type="match status" value="1"/>
</dbReference>
<keyword evidence="11 14" id="KW-0560">Oxidoreductase</keyword>
<evidence type="ECO:0000256" key="1">
    <source>
        <dbReference type="ARBA" id="ARBA00001971"/>
    </source>
</evidence>
<dbReference type="InterPro" id="IPR023173">
    <property type="entry name" value="NADPH_Cyt_P450_Rdtase_alpha"/>
</dbReference>
<dbReference type="PRINTS" id="PR00385">
    <property type="entry name" value="P450"/>
</dbReference>
<dbReference type="PROSITE" id="PS50902">
    <property type="entry name" value="FLAVODOXIN_LIKE"/>
    <property type="match status" value="1"/>
</dbReference>
<dbReference type="CDD" id="cd11068">
    <property type="entry name" value="CYP120A1"/>
    <property type="match status" value="1"/>
</dbReference>
<dbReference type="InterPro" id="IPR001433">
    <property type="entry name" value="OxRdtase_FAD/NAD-bd"/>
</dbReference>
<protein>
    <recommendedName>
        <fullName evidence="14">Bifunctional cytochrome P450/NADPH--P450 reductase</fullName>
    </recommendedName>
    <domain>
        <recommendedName>
            <fullName evidence="14">Cytochrome P450</fullName>
            <ecNumber evidence="14">1.14.14.1</ecNumber>
        </recommendedName>
    </domain>
    <domain>
        <recommendedName>
            <fullName evidence="14">NADPH--cytochrome P450 reductase</fullName>
            <ecNumber evidence="14">1.6.2.4</ecNumber>
        </recommendedName>
    </domain>
</protein>
<comment type="caution">
    <text evidence="18">The sequence shown here is derived from an EMBL/GenBank/DDBJ whole genome shotgun (WGS) entry which is preliminary data.</text>
</comment>
<dbReference type="GO" id="GO:0003958">
    <property type="term" value="F:NADPH-hemoprotein reductase activity"/>
    <property type="evidence" value="ECO:0007669"/>
    <property type="project" value="UniProtKB-UniRule"/>
</dbReference>
<dbReference type="GO" id="GO:0020037">
    <property type="term" value="F:heme binding"/>
    <property type="evidence" value="ECO:0007669"/>
    <property type="project" value="UniProtKB-UniRule"/>
</dbReference>
<keyword evidence="9 14" id="KW-0521">NADP</keyword>
<dbReference type="GO" id="GO:0070330">
    <property type="term" value="F:aromatase activity"/>
    <property type="evidence" value="ECO:0007669"/>
    <property type="project" value="UniProtKB-UniRule"/>
</dbReference>
<dbReference type="InterPro" id="IPR029039">
    <property type="entry name" value="Flavoprotein-like_sf"/>
</dbReference>
<evidence type="ECO:0000256" key="11">
    <source>
        <dbReference type="ARBA" id="ARBA00023002"/>
    </source>
</evidence>
<evidence type="ECO:0000256" key="6">
    <source>
        <dbReference type="ARBA" id="ARBA00022643"/>
    </source>
</evidence>
<gene>
    <name evidence="18" type="ORF">AA0113_g12248</name>
</gene>
<dbReference type="GO" id="GO:0050660">
    <property type="term" value="F:flavin adenine dinucleotide binding"/>
    <property type="evidence" value="ECO:0007669"/>
    <property type="project" value="TreeGrafter"/>
</dbReference>
<dbReference type="Gene3D" id="1.20.990.10">
    <property type="entry name" value="NADPH-cytochrome p450 Reductase, Chain A, domain 3"/>
    <property type="match status" value="1"/>
</dbReference>
<feature type="domain" description="Flavodoxin-like" evidence="16">
    <location>
        <begin position="512"/>
        <end position="653"/>
    </location>
</feature>
<comment type="cofactor">
    <cofactor evidence="14">
        <name>FAD</name>
        <dbReference type="ChEBI" id="CHEBI:57692"/>
    </cofactor>
    <cofactor evidence="14">
        <name>FMN</name>
        <dbReference type="ChEBI" id="CHEBI:58210"/>
    </cofactor>
</comment>
<keyword evidence="8 14" id="KW-0274">FAD</keyword>
<dbReference type="Gene3D" id="1.10.630.10">
    <property type="entry name" value="Cytochrome P450"/>
    <property type="match status" value="1"/>
</dbReference>
<dbReference type="SUPFAM" id="SSF52218">
    <property type="entry name" value="Flavoproteins"/>
    <property type="match status" value="1"/>
</dbReference>
<dbReference type="InterPro" id="IPR036396">
    <property type="entry name" value="Cyt_P450_sf"/>
</dbReference>
<dbReference type="InterPro" id="IPR003097">
    <property type="entry name" value="CysJ-like_FAD-binding"/>
</dbReference>
<evidence type="ECO:0000259" key="17">
    <source>
        <dbReference type="PROSITE" id="PS51384"/>
    </source>
</evidence>
<name>A0A4Q4PXW3_9PLEO</name>
<dbReference type="PRINTS" id="PR00463">
    <property type="entry name" value="EP450I"/>
</dbReference>
<dbReference type="GO" id="GO:0005829">
    <property type="term" value="C:cytosol"/>
    <property type="evidence" value="ECO:0007669"/>
    <property type="project" value="TreeGrafter"/>
</dbReference>
<evidence type="ECO:0000256" key="15">
    <source>
        <dbReference type="PIRSR" id="PIRSR000209-1"/>
    </source>
</evidence>
<reference evidence="19" key="1">
    <citation type="journal article" date="2019" name="bioRxiv">
        <title>Genomics, evolutionary history and diagnostics of the Alternaria alternata species group including apple and Asian pear pathotypes.</title>
        <authorList>
            <person name="Armitage A.D."/>
            <person name="Cockerton H.M."/>
            <person name="Sreenivasaprasad S."/>
            <person name="Woodhall J.W."/>
            <person name="Lane C.R."/>
            <person name="Harrison R.J."/>
            <person name="Clarkson J.P."/>
        </authorList>
    </citation>
    <scope>NUCLEOTIDE SEQUENCE [LARGE SCALE GENOMIC DNA]</scope>
    <source>
        <strain evidence="19">RGR 97.0016</strain>
    </source>
</reference>
<keyword evidence="19" id="KW-1185">Reference proteome</keyword>
<dbReference type="InterPro" id="IPR017938">
    <property type="entry name" value="Riboflavin_synthase-like_b-brl"/>
</dbReference>
<evidence type="ECO:0000256" key="14">
    <source>
        <dbReference type="PIRNR" id="PIRNR000209"/>
    </source>
</evidence>
<evidence type="ECO:0000256" key="3">
    <source>
        <dbReference type="ARBA" id="ARBA00022448"/>
    </source>
</evidence>
<dbReference type="PANTHER" id="PTHR19384:SF127">
    <property type="entry name" value="BIFUNCTIONAL CYTOCHROME P450_NADPH--P450 REDUCTASE"/>
    <property type="match status" value="1"/>
</dbReference>
<keyword evidence="10 14" id="KW-0249">Electron transport</keyword>
<dbReference type="Pfam" id="PF00667">
    <property type="entry name" value="FAD_binding_1"/>
    <property type="match status" value="1"/>
</dbReference>
<feature type="domain" description="FAD-binding FR-type" evidence="17">
    <location>
        <begin position="690"/>
        <end position="916"/>
    </location>
</feature>
<organism evidence="18 19">
    <name type="scientific">Alternaria arborescens</name>
    <dbReference type="NCBI Taxonomy" id="156630"/>
    <lineage>
        <taxon>Eukaryota</taxon>
        <taxon>Fungi</taxon>
        <taxon>Dikarya</taxon>
        <taxon>Ascomycota</taxon>
        <taxon>Pezizomycotina</taxon>
        <taxon>Dothideomycetes</taxon>
        <taxon>Pleosporomycetidae</taxon>
        <taxon>Pleosporales</taxon>
        <taxon>Pleosporineae</taxon>
        <taxon>Pleosporaceae</taxon>
        <taxon>Alternaria</taxon>
        <taxon>Alternaria sect. Alternaria</taxon>
    </lineage>
</organism>
<dbReference type="PROSITE" id="PS00086">
    <property type="entry name" value="CYTOCHROME_P450"/>
    <property type="match status" value="1"/>
</dbReference>
<keyword evidence="6 14" id="KW-0288">FMN</keyword>
<comment type="catalytic activity">
    <reaction evidence="14">
        <text>2 oxidized [cytochrome P450] + NADPH = 2 reduced [cytochrome P450] + NADP(+) + H(+)</text>
        <dbReference type="Rhea" id="RHEA:24040"/>
        <dbReference type="Rhea" id="RHEA-COMP:14627"/>
        <dbReference type="Rhea" id="RHEA-COMP:14628"/>
        <dbReference type="ChEBI" id="CHEBI:15378"/>
        <dbReference type="ChEBI" id="CHEBI:55376"/>
        <dbReference type="ChEBI" id="CHEBI:57783"/>
        <dbReference type="ChEBI" id="CHEBI:58349"/>
        <dbReference type="ChEBI" id="CHEBI:60344"/>
        <dbReference type="EC" id="1.6.2.4"/>
    </reaction>
</comment>
<dbReference type="AlphaFoldDB" id="A0A4Q4PXW3"/>
<dbReference type="Proteomes" id="UP000293823">
    <property type="component" value="Unassembled WGS sequence"/>
</dbReference>
<dbReference type="EC" id="1.14.14.1" evidence="14"/>
<dbReference type="Pfam" id="PF00258">
    <property type="entry name" value="Flavodoxin_1"/>
    <property type="match status" value="1"/>
</dbReference>
<keyword evidence="3 14" id="KW-0813">Transport</keyword>
<dbReference type="Pfam" id="PF00067">
    <property type="entry name" value="p450"/>
    <property type="match status" value="1"/>
</dbReference>
<evidence type="ECO:0000256" key="7">
    <source>
        <dbReference type="ARBA" id="ARBA00022723"/>
    </source>
</evidence>
<dbReference type="InterPro" id="IPR039261">
    <property type="entry name" value="FNR_nucleotide-bd"/>
</dbReference>
<keyword evidence="5 14" id="KW-0285">Flavoprotein</keyword>
<dbReference type="EC" id="1.6.2.4" evidence="14"/>
<sequence>MAPRDPHMLKMSTEPSETPHVLIPGPPGRLFFGNFWDIESRNTVDSLCRLTDVYGPIWKFHLGSEERIVVGSQALLDEVCDEARFAKVIAANLKQARNGVRDGLGTAFAPEEKNWGIAHRILAPHFGPLAIQSTFGEMQDIATQLVLKWARHGADYDIHVASDFTRLTLDVIALCTMDYRFNSFYREHMHPFVDALESFLKTNAGRAKRIAAMQPLHLFENHTYWGDIERLRETAHEVIKERKNHPNEKKDLLNAMLHGVDPLTSERMTVDSIVNNMITFLFAGHETTSGLLSFTFYYLLSNPATYARAQQEVDNAIGRESITPAHLFRLPYLSAVLRESLRLSPTVPAVALAAKEDTTLGGQYRVKAKAPIIALFASVHRDRLVYGSDADEFRPDRMLDSEFEERNRQFPNCWKPFGNGMRGCIGRFFAWQQALLVTATLLQSFDLSMSDPLYRLRTKETITVKPEGFRMRARPRPGVALLTLSRPLSSAASADTTSSSLGLRADAPSAGAVDVYYGSNSTGEQLANQLASHAADHGFTIGKIGTLNAAKGNLSQTNPVVIIAASYNGQPASNAAEFVAWVKTLRSSELAGVAFAVFGCGHQDWARTFLKIPNYLNGVLEERGGMRLAPMGTTDTAHNRAAADFAAWAKDIFWPAVQKRYCHTDVSAAQDSEPVVQAEVFVPEATALRRNLYRARVVASETLSSNEVSVKSHLEIALPPDMPYRTGDCLAILPQNPRHIVRRALNRLGLTGDSVLSISSATSTALPLCTPMRAAEVLRAYVELQQPASKKNILDMLKATDDETSTAELKRLAGEAHHNEVVVKRVSSLDLLERFPAVNISPGAFLSMQPPMNIRRYCISSSPLWNASCATLTYCAADGLAHPQASGPASAYLSSLAAGDEVSVRVEECADKFRTPGAADNVPLVLIAAGTGRRRCIPVAVPSLIVEAGIAPFRSFIQERAAQLATGRTLPAALLFYGCRSRADHLYFDSFQRWQQLGAVAIHHAYSRTPDQSQGCRYVQDRISHDRAAVVKLLMTGARIAVCVPECAVAGVGETLVDVLRETRDAKAQRAVLEAQGESTEMQPADIQLESAWHVWKGASRAEA</sequence>
<dbReference type="SUPFAM" id="SSF63380">
    <property type="entry name" value="Riboflavin synthase domain-like"/>
    <property type="match status" value="1"/>
</dbReference>
<dbReference type="GO" id="GO:0005506">
    <property type="term" value="F:iron ion binding"/>
    <property type="evidence" value="ECO:0007669"/>
    <property type="project" value="UniProtKB-UniRule"/>
</dbReference>
<keyword evidence="13 14" id="KW-0503">Monooxygenase</keyword>
<evidence type="ECO:0000313" key="19">
    <source>
        <dbReference type="Proteomes" id="UP000293823"/>
    </source>
</evidence>
<evidence type="ECO:0000259" key="16">
    <source>
        <dbReference type="PROSITE" id="PS50902"/>
    </source>
</evidence>